<proteinExistence type="predicted"/>
<reference evidence="1" key="2">
    <citation type="journal article" date="2015" name="Data Brief">
        <title>Shoot transcriptome of the giant reed, Arundo donax.</title>
        <authorList>
            <person name="Barrero R.A."/>
            <person name="Guerrero F.D."/>
            <person name="Moolhuijzen P."/>
            <person name="Goolsby J.A."/>
            <person name="Tidwell J."/>
            <person name="Bellgard S.E."/>
            <person name="Bellgard M.I."/>
        </authorList>
    </citation>
    <scope>NUCLEOTIDE SEQUENCE</scope>
    <source>
        <tissue evidence="1">Shoot tissue taken approximately 20 cm above the soil surface</tissue>
    </source>
</reference>
<dbReference type="PANTHER" id="PTHR33186">
    <property type="entry name" value="OS10G0136150 PROTEIN-RELATED"/>
    <property type="match status" value="1"/>
</dbReference>
<dbReference type="PANTHER" id="PTHR33186:SF13">
    <property type="entry name" value="OS10G0138300 PROTEIN"/>
    <property type="match status" value="1"/>
</dbReference>
<evidence type="ECO:0000313" key="1">
    <source>
        <dbReference type="EMBL" id="JAD81662.1"/>
    </source>
</evidence>
<name>A0A0A9DD49_ARUDO</name>
<dbReference type="AlphaFoldDB" id="A0A0A9DD49"/>
<organism evidence="1">
    <name type="scientific">Arundo donax</name>
    <name type="common">Giant reed</name>
    <name type="synonym">Donax arundinaceus</name>
    <dbReference type="NCBI Taxonomy" id="35708"/>
    <lineage>
        <taxon>Eukaryota</taxon>
        <taxon>Viridiplantae</taxon>
        <taxon>Streptophyta</taxon>
        <taxon>Embryophyta</taxon>
        <taxon>Tracheophyta</taxon>
        <taxon>Spermatophyta</taxon>
        <taxon>Magnoliopsida</taxon>
        <taxon>Liliopsida</taxon>
        <taxon>Poales</taxon>
        <taxon>Poaceae</taxon>
        <taxon>PACMAD clade</taxon>
        <taxon>Arundinoideae</taxon>
        <taxon>Arundineae</taxon>
        <taxon>Arundo</taxon>
    </lineage>
</organism>
<protein>
    <submittedName>
        <fullName evidence="1">Uncharacterized protein</fullName>
    </submittedName>
</protein>
<sequence>MGQSLVTVCSYMILWPTPCTPVGGSLYWLAGVVSMGILEFDLDKQRLTLIDVPFDMSAGIQQWPLLGYACGGWWPWPPLSVKIQPPIMEENCDDVAGWELGRTMELEKLLLLSSGEGLYPVMLGFAEDENALFLWTTVSVFMVLIESMQSKKVSRTSDVHMCHPFASVYTAGLGIVGGQDGPELLHNT</sequence>
<accession>A0A0A9DD49</accession>
<reference evidence="1" key="1">
    <citation type="submission" date="2014-09" db="EMBL/GenBank/DDBJ databases">
        <authorList>
            <person name="Magalhaes I.L.F."/>
            <person name="Oliveira U."/>
            <person name="Santos F.R."/>
            <person name="Vidigal T.H.D.A."/>
            <person name="Brescovit A.D."/>
            <person name="Santos A.J."/>
        </authorList>
    </citation>
    <scope>NUCLEOTIDE SEQUENCE</scope>
    <source>
        <tissue evidence="1">Shoot tissue taken approximately 20 cm above the soil surface</tissue>
    </source>
</reference>
<dbReference type="EMBL" id="GBRH01216233">
    <property type="protein sequence ID" value="JAD81662.1"/>
    <property type="molecule type" value="Transcribed_RNA"/>
</dbReference>